<proteinExistence type="inferred from homology"/>
<gene>
    <name evidence="9" type="ORF">Metal_3017</name>
</gene>
<evidence type="ECO:0000313" key="10">
    <source>
        <dbReference type="Proteomes" id="UP000005090"/>
    </source>
</evidence>
<feature type="transmembrane region" description="Helical" evidence="8">
    <location>
        <begin position="41"/>
        <end position="63"/>
    </location>
</feature>
<evidence type="ECO:0000313" key="9">
    <source>
        <dbReference type="EMBL" id="EIC30697.1"/>
    </source>
</evidence>
<feature type="transmembrane region" description="Helical" evidence="8">
    <location>
        <begin position="237"/>
        <end position="259"/>
    </location>
</feature>
<keyword evidence="3" id="KW-1003">Cell membrane</keyword>
<dbReference type="Pfam" id="PF02535">
    <property type="entry name" value="Zip"/>
    <property type="match status" value="1"/>
</dbReference>
<comment type="similarity">
    <text evidence="2">Belongs to the ZIP transporter (TC 2.A.5) family.</text>
</comment>
<evidence type="ECO:0000256" key="7">
    <source>
        <dbReference type="ARBA" id="ARBA00023136"/>
    </source>
</evidence>
<dbReference type="InterPro" id="IPR003689">
    <property type="entry name" value="ZIP"/>
</dbReference>
<dbReference type="PANTHER" id="PTHR11040:SF211">
    <property type="entry name" value="ZINC TRANSPORTER ZIP11"/>
    <property type="match status" value="1"/>
</dbReference>
<keyword evidence="6 8" id="KW-1133">Transmembrane helix</keyword>
<dbReference type="Proteomes" id="UP000005090">
    <property type="component" value="Chromosome"/>
</dbReference>
<keyword evidence="5" id="KW-0862">Zinc</keyword>
<sequence>MTTIQDQKFKKIQGFLEAQVVKAMASPYYRKLMALPPTERWATIAGLFLLSQLIIFGALYLIFGKVVVIGFLASILAGLATGVGALPALFFRNISNNLFNGMLGAAAGVMLAATAFSLLVPGIGFGNAVWAGKGIYLVSFGMLIGALFLHYADRQLPHVHFDQVSDLRKTSFGKIWLFIVAITIHNFPEGMSVGVSFGTGEMKTGIVLAIAIGLQNIPEGLAVALPLVGLGYDKWRAVAIATLTGLVEPVGGLLGITMVTVFQPILPVAMGFAAGAMLFVISEEIIPETHGGAGERSRYATFALMFGFILMMILDNMLG</sequence>
<dbReference type="PANTHER" id="PTHR11040">
    <property type="entry name" value="ZINC/IRON TRANSPORTER"/>
    <property type="match status" value="1"/>
</dbReference>
<dbReference type="STRING" id="686340.Metal_3017"/>
<reference evidence="9 10" key="1">
    <citation type="journal article" date="2013" name="Genome Announc.">
        <title>Genome Sequence of the Obligate Gammaproteobacterial Methanotroph Methylomicrobium album Strain BG8.</title>
        <authorList>
            <person name="Kits K.D."/>
            <person name="Kalyuzhnaya M.G."/>
            <person name="Klotz M.G."/>
            <person name="Jetten M.S."/>
            <person name="Op den Camp H.J."/>
            <person name="Vuilleumier S."/>
            <person name="Bringel F."/>
            <person name="Dispirito A.A."/>
            <person name="Murrell J.C."/>
            <person name="Bruce D."/>
            <person name="Cheng J.F."/>
            <person name="Copeland A."/>
            <person name="Goodwin L."/>
            <person name="Hauser L."/>
            <person name="Lajus A."/>
            <person name="Land M.L."/>
            <person name="Lapidus A."/>
            <person name="Lucas S."/>
            <person name="Medigue C."/>
            <person name="Pitluck S."/>
            <person name="Woyke T."/>
            <person name="Zeytun A."/>
            <person name="Stein L.Y."/>
        </authorList>
    </citation>
    <scope>NUCLEOTIDE SEQUENCE [LARGE SCALE GENOMIC DNA]</scope>
    <source>
        <strain evidence="9 10">BG8</strain>
    </source>
</reference>
<keyword evidence="7 8" id="KW-0472">Membrane</keyword>
<organism evidence="9 10">
    <name type="scientific">Methylomicrobium album BG8</name>
    <dbReference type="NCBI Taxonomy" id="686340"/>
    <lineage>
        <taxon>Bacteria</taxon>
        <taxon>Pseudomonadati</taxon>
        <taxon>Pseudomonadota</taxon>
        <taxon>Gammaproteobacteria</taxon>
        <taxon>Methylococcales</taxon>
        <taxon>Methylococcaceae</taxon>
        <taxon>Methylomicrobium</taxon>
    </lineage>
</organism>
<dbReference type="AlphaFoldDB" id="H8GMH3"/>
<feature type="transmembrane region" description="Helical" evidence="8">
    <location>
        <begin position="69"/>
        <end position="91"/>
    </location>
</feature>
<feature type="transmembrane region" description="Helical" evidence="8">
    <location>
        <begin position="298"/>
        <end position="314"/>
    </location>
</feature>
<feature type="transmembrane region" description="Helical" evidence="8">
    <location>
        <begin position="103"/>
        <end position="123"/>
    </location>
</feature>
<feature type="transmembrane region" description="Helical" evidence="8">
    <location>
        <begin position="208"/>
        <end position="230"/>
    </location>
</feature>
<keyword evidence="10" id="KW-1185">Reference proteome</keyword>
<evidence type="ECO:0000256" key="3">
    <source>
        <dbReference type="ARBA" id="ARBA00022475"/>
    </source>
</evidence>
<evidence type="ECO:0000256" key="4">
    <source>
        <dbReference type="ARBA" id="ARBA00022692"/>
    </source>
</evidence>
<keyword evidence="4 8" id="KW-0812">Transmembrane</keyword>
<evidence type="ECO:0000256" key="1">
    <source>
        <dbReference type="ARBA" id="ARBA00004651"/>
    </source>
</evidence>
<accession>H8GMH3</accession>
<dbReference type="GO" id="GO:0005385">
    <property type="term" value="F:zinc ion transmembrane transporter activity"/>
    <property type="evidence" value="ECO:0007669"/>
    <property type="project" value="TreeGrafter"/>
</dbReference>
<evidence type="ECO:0000256" key="8">
    <source>
        <dbReference type="SAM" id="Phobius"/>
    </source>
</evidence>
<feature type="transmembrane region" description="Helical" evidence="8">
    <location>
        <begin position="135"/>
        <end position="152"/>
    </location>
</feature>
<evidence type="ECO:0000256" key="2">
    <source>
        <dbReference type="ARBA" id="ARBA00006939"/>
    </source>
</evidence>
<dbReference type="eggNOG" id="COG0428">
    <property type="taxonomic scope" value="Bacteria"/>
</dbReference>
<evidence type="ECO:0000256" key="5">
    <source>
        <dbReference type="ARBA" id="ARBA00022833"/>
    </source>
</evidence>
<feature type="transmembrane region" description="Helical" evidence="8">
    <location>
        <begin position="265"/>
        <end position="286"/>
    </location>
</feature>
<dbReference type="HOGENOM" id="CLU_015114_1_2_6"/>
<evidence type="ECO:0000256" key="6">
    <source>
        <dbReference type="ARBA" id="ARBA00022989"/>
    </source>
</evidence>
<comment type="subcellular location">
    <subcellularLocation>
        <location evidence="1">Cell membrane</location>
        <topology evidence="1">Multi-pass membrane protein</topology>
    </subcellularLocation>
</comment>
<name>H8GMH3_METAL</name>
<dbReference type="GO" id="GO:0005886">
    <property type="term" value="C:plasma membrane"/>
    <property type="evidence" value="ECO:0007669"/>
    <property type="project" value="UniProtKB-SubCell"/>
</dbReference>
<feature type="transmembrane region" description="Helical" evidence="8">
    <location>
        <begin position="172"/>
        <end position="188"/>
    </location>
</feature>
<dbReference type="RefSeq" id="WP_005373453.1">
    <property type="nucleotide sequence ID" value="NZ_CM001475.1"/>
</dbReference>
<protein>
    <submittedName>
        <fullName evidence="9">Putative divalent heavy-metal cations transporter</fullName>
    </submittedName>
</protein>
<dbReference type="EMBL" id="CM001475">
    <property type="protein sequence ID" value="EIC30697.1"/>
    <property type="molecule type" value="Genomic_DNA"/>
</dbReference>